<proteinExistence type="inferred from homology"/>
<comment type="caution">
    <text evidence="8">The sequence shown here is derived from an EMBL/GenBank/DDBJ whole genome shotgun (WGS) entry which is preliminary data.</text>
</comment>
<evidence type="ECO:0000259" key="6">
    <source>
        <dbReference type="PROSITE" id="PS51898"/>
    </source>
</evidence>
<dbReference type="GO" id="GO:0006310">
    <property type="term" value="P:DNA recombination"/>
    <property type="evidence" value="ECO:0007669"/>
    <property type="project" value="UniProtKB-KW"/>
</dbReference>
<dbReference type="OrthoDB" id="9803188at2"/>
<dbReference type="RefSeq" id="WP_041089241.1">
    <property type="nucleotide sequence ID" value="NZ_JXRP01000018.1"/>
</dbReference>
<dbReference type="Pfam" id="PF00589">
    <property type="entry name" value="Phage_integrase"/>
    <property type="match status" value="1"/>
</dbReference>
<dbReference type="InterPro" id="IPR011010">
    <property type="entry name" value="DNA_brk_join_enz"/>
</dbReference>
<evidence type="ECO:0000259" key="7">
    <source>
        <dbReference type="PROSITE" id="PS51900"/>
    </source>
</evidence>
<dbReference type="SUPFAM" id="SSF56349">
    <property type="entry name" value="DNA breaking-rejoining enzymes"/>
    <property type="match status" value="1"/>
</dbReference>
<dbReference type="Pfam" id="PF14659">
    <property type="entry name" value="Phage_int_SAM_3"/>
    <property type="match status" value="1"/>
</dbReference>
<keyword evidence="9" id="KW-1185">Reference proteome</keyword>
<name>A0A0C2V7S4_9BACL</name>
<evidence type="ECO:0000256" key="5">
    <source>
        <dbReference type="PROSITE-ProRule" id="PRU01248"/>
    </source>
</evidence>
<keyword evidence="3 5" id="KW-0238">DNA-binding</keyword>
<dbReference type="InterPro" id="IPR013762">
    <property type="entry name" value="Integrase-like_cat_sf"/>
</dbReference>
<dbReference type="EMBL" id="JXRP01000018">
    <property type="protein sequence ID" value="KIL44997.1"/>
    <property type="molecule type" value="Genomic_DNA"/>
</dbReference>
<keyword evidence="2" id="KW-0229">DNA integration</keyword>
<evidence type="ECO:0000256" key="2">
    <source>
        <dbReference type="ARBA" id="ARBA00022908"/>
    </source>
</evidence>
<dbReference type="AlphaFoldDB" id="A0A0C2V7S4"/>
<gene>
    <name evidence="8" type="ORF">KP78_25410</name>
</gene>
<protein>
    <recommendedName>
        <fullName evidence="10">Integrase</fullName>
    </recommendedName>
</protein>
<dbReference type="InterPro" id="IPR004107">
    <property type="entry name" value="Integrase_SAM-like_N"/>
</dbReference>
<sequence length="383" mass="44829">MASYRNRGTKSKPKWEYRIHYKNPVTGELEPISEGGFDSKGAAKEVAEAKEKLLKQGYDLKVIKLKTFILDWLENDKRGHVRKNTFQTYENSINNHILPYFKEISLQKITSDQYQAFLNKLVEDGSSKRSIEIIHTTMKNAMEKAVQQKRITDNPCKYAKIRAKATEKKIKFIETDQIESFLRHAYQYGYEHWIFYNVLIETGLRKGEAAALQWNDIDLKEKTINVHKSLDFQAKNDDELFGDTKNYNSKRIISIDNKLAQELHFHMKWQNQNKLALKDLYRHDLNLVLCRNDGSPMAKSTLFNSFRRILKRADMPDYPIHSLRHTHAVQLLEAGVDMKGVQERLGHGSMQITADVYAHVSKIMNQQTMDKYEEQKRKRSQQI</sequence>
<evidence type="ECO:0000313" key="8">
    <source>
        <dbReference type="EMBL" id="KIL44997.1"/>
    </source>
</evidence>
<keyword evidence="4" id="KW-0233">DNA recombination</keyword>
<evidence type="ECO:0000313" key="9">
    <source>
        <dbReference type="Proteomes" id="UP000031938"/>
    </source>
</evidence>
<dbReference type="PROSITE" id="PS51900">
    <property type="entry name" value="CB"/>
    <property type="match status" value="1"/>
</dbReference>
<evidence type="ECO:0008006" key="10">
    <source>
        <dbReference type="Google" id="ProtNLM"/>
    </source>
</evidence>
<dbReference type="GO" id="GO:0015074">
    <property type="term" value="P:DNA integration"/>
    <property type="evidence" value="ECO:0007669"/>
    <property type="project" value="UniProtKB-KW"/>
</dbReference>
<feature type="domain" description="Core-binding (CB)" evidence="7">
    <location>
        <begin position="63"/>
        <end position="146"/>
    </location>
</feature>
<dbReference type="Proteomes" id="UP000031938">
    <property type="component" value="Unassembled WGS sequence"/>
</dbReference>
<dbReference type="Gene3D" id="1.10.443.10">
    <property type="entry name" value="Intergrase catalytic core"/>
    <property type="match status" value="1"/>
</dbReference>
<dbReference type="CDD" id="cd01189">
    <property type="entry name" value="INT_ICEBs1_C_like"/>
    <property type="match status" value="1"/>
</dbReference>
<reference evidence="8 9" key="1">
    <citation type="submission" date="2015-01" db="EMBL/GenBank/DDBJ databases">
        <title>Genome sequencing of Jeotgalibacillus soli.</title>
        <authorList>
            <person name="Goh K.M."/>
            <person name="Chan K.-G."/>
            <person name="Yaakop A.S."/>
            <person name="Ee R."/>
            <person name="Gan H.M."/>
            <person name="Chan C.S."/>
        </authorList>
    </citation>
    <scope>NUCLEOTIDE SEQUENCE [LARGE SCALE GENOMIC DNA]</scope>
    <source>
        <strain evidence="8 9">P9</strain>
    </source>
</reference>
<dbReference type="InterPro" id="IPR050090">
    <property type="entry name" value="Tyrosine_recombinase_XerCD"/>
</dbReference>
<evidence type="ECO:0000256" key="4">
    <source>
        <dbReference type="ARBA" id="ARBA00023172"/>
    </source>
</evidence>
<feature type="domain" description="Tyr recombinase" evidence="6">
    <location>
        <begin position="168"/>
        <end position="370"/>
    </location>
</feature>
<dbReference type="InterPro" id="IPR044068">
    <property type="entry name" value="CB"/>
</dbReference>
<dbReference type="Gene3D" id="1.10.150.130">
    <property type="match status" value="1"/>
</dbReference>
<evidence type="ECO:0000256" key="1">
    <source>
        <dbReference type="ARBA" id="ARBA00008857"/>
    </source>
</evidence>
<dbReference type="InterPro" id="IPR002104">
    <property type="entry name" value="Integrase_catalytic"/>
</dbReference>
<comment type="similarity">
    <text evidence="1">Belongs to the 'phage' integrase family.</text>
</comment>
<dbReference type="InterPro" id="IPR010998">
    <property type="entry name" value="Integrase_recombinase_N"/>
</dbReference>
<dbReference type="PANTHER" id="PTHR30349:SF64">
    <property type="entry name" value="PROPHAGE INTEGRASE INTD-RELATED"/>
    <property type="match status" value="1"/>
</dbReference>
<accession>A0A0C2V7S4</accession>
<dbReference type="PROSITE" id="PS51898">
    <property type="entry name" value="TYR_RECOMBINASE"/>
    <property type="match status" value="1"/>
</dbReference>
<dbReference type="STRING" id="889306.KP78_25410"/>
<evidence type="ECO:0000256" key="3">
    <source>
        <dbReference type="ARBA" id="ARBA00023125"/>
    </source>
</evidence>
<dbReference type="PANTHER" id="PTHR30349">
    <property type="entry name" value="PHAGE INTEGRASE-RELATED"/>
    <property type="match status" value="1"/>
</dbReference>
<organism evidence="8 9">
    <name type="scientific">Jeotgalibacillus soli</name>
    <dbReference type="NCBI Taxonomy" id="889306"/>
    <lineage>
        <taxon>Bacteria</taxon>
        <taxon>Bacillati</taxon>
        <taxon>Bacillota</taxon>
        <taxon>Bacilli</taxon>
        <taxon>Bacillales</taxon>
        <taxon>Caryophanaceae</taxon>
        <taxon>Jeotgalibacillus</taxon>
    </lineage>
</organism>
<dbReference type="PATRIC" id="fig|889306.3.peg.2555"/>
<dbReference type="GO" id="GO:0003677">
    <property type="term" value="F:DNA binding"/>
    <property type="evidence" value="ECO:0007669"/>
    <property type="project" value="UniProtKB-UniRule"/>
</dbReference>